<feature type="transmembrane region" description="Helical" evidence="1">
    <location>
        <begin position="341"/>
        <end position="362"/>
    </location>
</feature>
<organism evidence="2 3">
    <name type="scientific">Diplogelasinospora grovesii</name>
    <dbReference type="NCBI Taxonomy" id="303347"/>
    <lineage>
        <taxon>Eukaryota</taxon>
        <taxon>Fungi</taxon>
        <taxon>Dikarya</taxon>
        <taxon>Ascomycota</taxon>
        <taxon>Pezizomycotina</taxon>
        <taxon>Sordariomycetes</taxon>
        <taxon>Sordariomycetidae</taxon>
        <taxon>Sordariales</taxon>
        <taxon>Diplogelasinosporaceae</taxon>
        <taxon>Diplogelasinospora</taxon>
    </lineage>
</organism>
<reference evidence="3" key="1">
    <citation type="journal article" date="2023" name="Mol. Phylogenet. Evol.">
        <title>Genome-scale phylogeny and comparative genomics of the fungal order Sordariales.</title>
        <authorList>
            <person name="Hensen N."/>
            <person name="Bonometti L."/>
            <person name="Westerberg I."/>
            <person name="Brannstrom I.O."/>
            <person name="Guillou S."/>
            <person name="Cros-Aarteil S."/>
            <person name="Calhoun S."/>
            <person name="Haridas S."/>
            <person name="Kuo A."/>
            <person name="Mondo S."/>
            <person name="Pangilinan J."/>
            <person name="Riley R."/>
            <person name="LaButti K."/>
            <person name="Andreopoulos B."/>
            <person name="Lipzen A."/>
            <person name="Chen C."/>
            <person name="Yan M."/>
            <person name="Daum C."/>
            <person name="Ng V."/>
            <person name="Clum A."/>
            <person name="Steindorff A."/>
            <person name="Ohm R.A."/>
            <person name="Martin F."/>
            <person name="Silar P."/>
            <person name="Natvig D.O."/>
            <person name="Lalanne C."/>
            <person name="Gautier V."/>
            <person name="Ament-Velasquez S.L."/>
            <person name="Kruys A."/>
            <person name="Hutchinson M.I."/>
            <person name="Powell A.J."/>
            <person name="Barry K."/>
            <person name="Miller A.N."/>
            <person name="Grigoriev I.V."/>
            <person name="Debuchy R."/>
            <person name="Gladieux P."/>
            <person name="Hiltunen Thoren M."/>
            <person name="Johannesson H."/>
        </authorList>
    </citation>
    <scope>NUCLEOTIDE SEQUENCE [LARGE SCALE GENOMIC DNA]</scope>
    <source>
        <strain evidence="3">CBS 340.73</strain>
    </source>
</reference>
<keyword evidence="1" id="KW-1133">Transmembrane helix</keyword>
<dbReference type="EMBL" id="MU853984">
    <property type="protein sequence ID" value="KAK3934495.1"/>
    <property type="molecule type" value="Genomic_DNA"/>
</dbReference>
<evidence type="ECO:0000256" key="1">
    <source>
        <dbReference type="SAM" id="Phobius"/>
    </source>
</evidence>
<sequence>MVVDNSSSFLNLPLRDGVPEASRPVIVEVLCRVQHPPLGLYNLSSGSTSHLESHCALFFANGGYYPRQCDIIGGLINDDNLRASVRTHGDIVRIAQLLQQPLSRDQVREAMANFLATPYSSESDSESITPEKGHDMAINLVARLMLMMRIGNVEHECIGGRQLLEWEGGGSLQKFVHQHFSKPARRSHERIRLEKQFNALNLHRIAGIEIRWTDNLADHLLMMNDDKTVAIFRHASFLELQRHNDMYPAGLIDETIRTLSLLFPRDDGPTRRWYRNVCTEHKGRHDPHLATTGILDAESRDFDNFPYWHDRLVVLKSVYDEARPANLRQWWYDDRNPVEWYTFWTAVMVLILTMLFGLIQCVEGGLQVWKAWNP</sequence>
<gene>
    <name evidence="2" type="ORF">QBC46DRAFT_427126</name>
</gene>
<comment type="caution">
    <text evidence="2">The sequence shown here is derived from an EMBL/GenBank/DDBJ whole genome shotgun (WGS) entry which is preliminary data.</text>
</comment>
<evidence type="ECO:0000313" key="3">
    <source>
        <dbReference type="Proteomes" id="UP001303473"/>
    </source>
</evidence>
<name>A0AAN6MW04_9PEZI</name>
<evidence type="ECO:0000313" key="2">
    <source>
        <dbReference type="EMBL" id="KAK3934495.1"/>
    </source>
</evidence>
<proteinExistence type="predicted"/>
<dbReference type="Proteomes" id="UP001303473">
    <property type="component" value="Unassembled WGS sequence"/>
</dbReference>
<accession>A0AAN6MW04</accession>
<keyword evidence="1" id="KW-0812">Transmembrane</keyword>
<keyword evidence="3" id="KW-1185">Reference proteome</keyword>
<keyword evidence="1" id="KW-0472">Membrane</keyword>
<protein>
    <submittedName>
        <fullName evidence="2">Uncharacterized protein</fullName>
    </submittedName>
</protein>
<dbReference type="AlphaFoldDB" id="A0AAN6MW04"/>